<evidence type="ECO:0000256" key="1">
    <source>
        <dbReference type="SAM" id="MobiDB-lite"/>
    </source>
</evidence>
<dbReference type="KEGG" id="meso:BSQ44_08645"/>
<dbReference type="EMBL" id="CP018171">
    <property type="protein sequence ID" value="APH71427.1"/>
    <property type="molecule type" value="Genomic_DNA"/>
</dbReference>
<dbReference type="RefSeq" id="WP_072603072.1">
    <property type="nucleotide sequence ID" value="NZ_CP018171.1"/>
</dbReference>
<dbReference type="Proteomes" id="UP000182840">
    <property type="component" value="Chromosome"/>
</dbReference>
<sequence>MTGVPEYSPAMLRLFLRARAVHEGSAARFARRTRKAAKVTEAQFESAWTGRLTSPQPRSRLWGALGLVPADHGVMLTAGGQSFEAGLCPAPQDEGGGNMAPAEGRKADRPSRPVARPSAASGEAAASGGQER</sequence>
<evidence type="ECO:0000313" key="2">
    <source>
        <dbReference type="EMBL" id="APH71427.1"/>
    </source>
</evidence>
<name>A0A1L3SPS1_9HYPH</name>
<evidence type="ECO:0000313" key="3">
    <source>
        <dbReference type="Proteomes" id="UP000182840"/>
    </source>
</evidence>
<keyword evidence="3" id="KW-1185">Reference proteome</keyword>
<reference evidence="3" key="1">
    <citation type="submission" date="2016-11" db="EMBL/GenBank/DDBJ databases">
        <title>Mesorhizobium oceanicum sp. nov., isolated from deep seawater in South China Sea.</title>
        <authorList>
            <person name="Fu G.-Y."/>
        </authorList>
    </citation>
    <scope>NUCLEOTIDE SEQUENCE [LARGE SCALE GENOMIC DNA]</scope>
    <source>
        <strain evidence="3">B7</strain>
    </source>
</reference>
<gene>
    <name evidence="2" type="ORF">BSQ44_08645</name>
</gene>
<organism evidence="2 3">
    <name type="scientific">Aquibium oceanicum</name>
    <dbReference type="NCBI Taxonomy" id="1670800"/>
    <lineage>
        <taxon>Bacteria</taxon>
        <taxon>Pseudomonadati</taxon>
        <taxon>Pseudomonadota</taxon>
        <taxon>Alphaproteobacteria</taxon>
        <taxon>Hyphomicrobiales</taxon>
        <taxon>Phyllobacteriaceae</taxon>
        <taxon>Aquibium</taxon>
    </lineage>
</organism>
<feature type="region of interest" description="Disordered" evidence="1">
    <location>
        <begin position="83"/>
        <end position="132"/>
    </location>
</feature>
<protein>
    <submittedName>
        <fullName evidence="2">Uncharacterized protein</fullName>
    </submittedName>
</protein>
<feature type="compositionally biased region" description="Low complexity" evidence="1">
    <location>
        <begin position="118"/>
        <end position="132"/>
    </location>
</feature>
<dbReference type="STRING" id="1670800.BSQ44_08645"/>
<dbReference type="AlphaFoldDB" id="A0A1L3SPS1"/>
<accession>A0A1L3SPS1</accession>
<proteinExistence type="predicted"/>